<sequence>MILVHDDDNEDDEEDEEVDQQVRVLHPRCYTAHIEKRGDISDATDVYDVIIDCIHSRAASPAPSSRAQITDNHSPGAIDSRLIATDDDEDDDDDNDDNDDDNDDDDDDDEEDDDDDDDDDDDKFLYAPLYACIFIGIDVYA</sequence>
<evidence type="ECO:0000313" key="3">
    <source>
        <dbReference type="Proteomes" id="UP000614350"/>
    </source>
</evidence>
<keyword evidence="3" id="KW-1185">Reference proteome</keyword>
<protein>
    <submittedName>
        <fullName evidence="2">Uncharacterized protein</fullName>
    </submittedName>
</protein>
<feature type="compositionally biased region" description="Acidic residues" evidence="1">
    <location>
        <begin position="7"/>
        <end position="19"/>
    </location>
</feature>
<accession>A0A834KEZ5</accession>
<name>A0A834KEZ5_VESVU</name>
<dbReference type="Proteomes" id="UP000614350">
    <property type="component" value="Unassembled WGS sequence"/>
</dbReference>
<organism evidence="2 3">
    <name type="scientific">Vespula vulgaris</name>
    <name type="common">Yellow jacket</name>
    <name type="synonym">Wasp</name>
    <dbReference type="NCBI Taxonomy" id="7454"/>
    <lineage>
        <taxon>Eukaryota</taxon>
        <taxon>Metazoa</taxon>
        <taxon>Ecdysozoa</taxon>
        <taxon>Arthropoda</taxon>
        <taxon>Hexapoda</taxon>
        <taxon>Insecta</taxon>
        <taxon>Pterygota</taxon>
        <taxon>Neoptera</taxon>
        <taxon>Endopterygota</taxon>
        <taxon>Hymenoptera</taxon>
        <taxon>Apocrita</taxon>
        <taxon>Aculeata</taxon>
        <taxon>Vespoidea</taxon>
        <taxon>Vespidae</taxon>
        <taxon>Vespinae</taxon>
        <taxon>Vespula</taxon>
    </lineage>
</organism>
<comment type="caution">
    <text evidence="2">The sequence shown here is derived from an EMBL/GenBank/DDBJ whole genome shotgun (WGS) entry which is preliminary data.</text>
</comment>
<feature type="compositionally biased region" description="Low complexity" evidence="1">
    <location>
        <begin position="58"/>
        <end position="67"/>
    </location>
</feature>
<evidence type="ECO:0000256" key="1">
    <source>
        <dbReference type="SAM" id="MobiDB-lite"/>
    </source>
</evidence>
<feature type="compositionally biased region" description="Acidic residues" evidence="1">
    <location>
        <begin position="85"/>
        <end position="122"/>
    </location>
</feature>
<dbReference type="AlphaFoldDB" id="A0A834KEZ5"/>
<feature type="region of interest" description="Disordered" evidence="1">
    <location>
        <begin position="1"/>
        <end position="21"/>
    </location>
</feature>
<proteinExistence type="predicted"/>
<reference evidence="2" key="1">
    <citation type="journal article" date="2020" name="G3 (Bethesda)">
        <title>High-Quality Assemblies for Three Invasive Social Wasps from the &lt;i&gt;Vespula&lt;/i&gt; Genus.</title>
        <authorList>
            <person name="Harrop T.W.R."/>
            <person name="Guhlin J."/>
            <person name="McLaughlin G.M."/>
            <person name="Permina E."/>
            <person name="Stockwell P."/>
            <person name="Gilligan J."/>
            <person name="Le Lec M.F."/>
            <person name="Gruber M.A.M."/>
            <person name="Quinn O."/>
            <person name="Lovegrove M."/>
            <person name="Duncan E.J."/>
            <person name="Remnant E.J."/>
            <person name="Van Eeckhoven J."/>
            <person name="Graham B."/>
            <person name="Knapp R.A."/>
            <person name="Langford K.W."/>
            <person name="Kronenberg Z."/>
            <person name="Press M.O."/>
            <person name="Eacker S.M."/>
            <person name="Wilson-Rankin E.E."/>
            <person name="Purcell J."/>
            <person name="Lester P.J."/>
            <person name="Dearden P.K."/>
        </authorList>
    </citation>
    <scope>NUCLEOTIDE SEQUENCE</scope>
    <source>
        <strain evidence="2">Marl-1</strain>
    </source>
</reference>
<dbReference type="EMBL" id="JACSEA010000004">
    <property type="protein sequence ID" value="KAF7402706.1"/>
    <property type="molecule type" value="Genomic_DNA"/>
</dbReference>
<feature type="region of interest" description="Disordered" evidence="1">
    <location>
        <begin position="58"/>
        <end position="122"/>
    </location>
</feature>
<gene>
    <name evidence="2" type="ORF">HZH66_004973</name>
</gene>
<evidence type="ECO:0000313" key="2">
    <source>
        <dbReference type="EMBL" id="KAF7402706.1"/>
    </source>
</evidence>